<dbReference type="Gene3D" id="2.170.130.10">
    <property type="entry name" value="TonB-dependent receptor, plug domain"/>
    <property type="match status" value="1"/>
</dbReference>
<keyword evidence="6 11" id="KW-0798">TonB box</keyword>
<evidence type="ECO:0000256" key="12">
    <source>
        <dbReference type="SAM" id="SignalP"/>
    </source>
</evidence>
<dbReference type="GO" id="GO:0015344">
    <property type="term" value="F:siderophore uptake transmembrane transporter activity"/>
    <property type="evidence" value="ECO:0007669"/>
    <property type="project" value="TreeGrafter"/>
</dbReference>
<comment type="similarity">
    <text evidence="10 11">Belongs to the TonB-dependent receptor family.</text>
</comment>
<keyword evidence="4 10" id="KW-0812">Transmembrane</keyword>
<dbReference type="Gene3D" id="2.40.170.20">
    <property type="entry name" value="TonB-dependent receptor, beta-barrel domain"/>
    <property type="match status" value="1"/>
</dbReference>
<dbReference type="Pfam" id="PF13715">
    <property type="entry name" value="CarbopepD_reg_2"/>
    <property type="match status" value="1"/>
</dbReference>
<dbReference type="InterPro" id="IPR000531">
    <property type="entry name" value="Beta-barrel_TonB"/>
</dbReference>
<evidence type="ECO:0000259" key="13">
    <source>
        <dbReference type="Pfam" id="PF00593"/>
    </source>
</evidence>
<dbReference type="InterPro" id="IPR037066">
    <property type="entry name" value="Plug_dom_sf"/>
</dbReference>
<evidence type="ECO:0000256" key="11">
    <source>
        <dbReference type="RuleBase" id="RU003357"/>
    </source>
</evidence>
<evidence type="ECO:0000256" key="3">
    <source>
        <dbReference type="ARBA" id="ARBA00022452"/>
    </source>
</evidence>
<feature type="domain" description="TonB-dependent receptor-like beta-barrel" evidence="13">
    <location>
        <begin position="368"/>
        <end position="770"/>
    </location>
</feature>
<dbReference type="GO" id="GO:0009279">
    <property type="term" value="C:cell outer membrane"/>
    <property type="evidence" value="ECO:0007669"/>
    <property type="project" value="UniProtKB-SubCell"/>
</dbReference>
<keyword evidence="16" id="KW-1185">Reference proteome</keyword>
<dbReference type="Pfam" id="PF00593">
    <property type="entry name" value="TonB_dep_Rec_b-barrel"/>
    <property type="match status" value="1"/>
</dbReference>
<evidence type="ECO:0000256" key="10">
    <source>
        <dbReference type="PROSITE-ProRule" id="PRU01360"/>
    </source>
</evidence>
<feature type="signal peptide" evidence="12">
    <location>
        <begin position="1"/>
        <end position="22"/>
    </location>
</feature>
<gene>
    <name evidence="15" type="ORF">ES724_08575</name>
</gene>
<proteinExistence type="inferred from homology"/>
<dbReference type="GO" id="GO:0044718">
    <property type="term" value="P:siderophore transmembrane transport"/>
    <property type="evidence" value="ECO:0007669"/>
    <property type="project" value="TreeGrafter"/>
</dbReference>
<evidence type="ECO:0000256" key="5">
    <source>
        <dbReference type="ARBA" id="ARBA00022729"/>
    </source>
</evidence>
<dbReference type="PANTHER" id="PTHR30069">
    <property type="entry name" value="TONB-DEPENDENT OUTER MEMBRANE RECEPTOR"/>
    <property type="match status" value="1"/>
</dbReference>
<sequence>MCMRTYVLFVLLLSSIPSISQTCENTLSGTVKDLHDGSLLAGATLIVAGSKQAVQTDLDGHFTISNLCNDTYSIQVSHPYCLSKGFTVKISGNTTMTFKLEHHLEELNQITVEGKAYSNKSKTILENTISKEELERFSSGTLGDALNSLSGVSSLNTGNTVVKPLINGLHSSRVVIINNGVRMEDQEWGAEHAPNVDINSAGNLTLIKGAGALQYSGDAVGGVIVAEASKVPVKDSLYGKTLFTAASNGRGSSLTSQLTKSYQSGWYATVQGTLKRFGDFEAPDYVLSNTGIFERNASLHVGLNRFNYGIEAYYSLFKNEIGILRASHLGGAQDQIRAINSSRPLIINDFTYQINTPKQDIAHHLARIKGFKRFDGFGKVSLQYDFQRNNRLEFDIRRGADRDNASLDLQLDTHTLILDLDSNLTDAISLKTGLMASYQNNFANPNTGVRRLIPDYEKYDLAVYAIADYQLNDNFLVEAGGRFDYTYMDTFKFYRTSFWKSRNYDELFPEIVVEELNNQILTNPQLNFYNASATLGATYAFGENYKLFFNYSIASRAPNPSELFSEGLHHSASRIELGDLRFNSEIGHKISLTFQRENENFSFSVSPFINTIKDFMVIEPTEIQQTVRGNFQVWEYRQTDAQLLGVDFDASYAFSKNFRFNHQFSLVKGYDRSREEPLINMPPINTKNEIVYQNPEFKNLRLALQSEYVFRQNEYPDNNFEVFIPETETMETVDLSTPPDAYHLLNLNSSIDFQVTQKSTLTVGFEITNLLNTSYRNYLNRLRYYADDLGRNFLLNLKLNY</sequence>
<evidence type="ECO:0000256" key="6">
    <source>
        <dbReference type="ARBA" id="ARBA00023077"/>
    </source>
</evidence>
<dbReference type="Proteomes" id="UP000321367">
    <property type="component" value="Unassembled WGS sequence"/>
</dbReference>
<dbReference type="AlphaFoldDB" id="A0A5C6ZUT8"/>
<dbReference type="InterPro" id="IPR012910">
    <property type="entry name" value="Plug_dom"/>
</dbReference>
<keyword evidence="7 10" id="KW-0472">Membrane</keyword>
<evidence type="ECO:0000256" key="4">
    <source>
        <dbReference type="ARBA" id="ARBA00022692"/>
    </source>
</evidence>
<dbReference type="InterPro" id="IPR036942">
    <property type="entry name" value="Beta-barrel_TonB_sf"/>
</dbReference>
<feature type="domain" description="TonB-dependent receptor plug" evidence="14">
    <location>
        <begin position="127"/>
        <end position="223"/>
    </location>
</feature>
<dbReference type="SUPFAM" id="SSF49464">
    <property type="entry name" value="Carboxypeptidase regulatory domain-like"/>
    <property type="match status" value="1"/>
</dbReference>
<accession>A0A5C6ZUT8</accession>
<dbReference type="InterPro" id="IPR008969">
    <property type="entry name" value="CarboxyPept-like_regulatory"/>
</dbReference>
<keyword evidence="5 12" id="KW-0732">Signal</keyword>
<evidence type="ECO:0000256" key="1">
    <source>
        <dbReference type="ARBA" id="ARBA00004571"/>
    </source>
</evidence>
<keyword evidence="9 10" id="KW-0998">Cell outer membrane</keyword>
<comment type="subcellular location">
    <subcellularLocation>
        <location evidence="1 10">Cell outer membrane</location>
        <topology evidence="1 10">Multi-pass membrane protein</topology>
    </subcellularLocation>
</comment>
<reference evidence="15 16" key="1">
    <citation type="submission" date="2019-08" db="EMBL/GenBank/DDBJ databases">
        <title>Genome sequence of Gillisia hiemivivida IC154 (type strain).</title>
        <authorList>
            <person name="Bowman J.P."/>
        </authorList>
    </citation>
    <scope>NUCLEOTIDE SEQUENCE [LARGE SCALE GENOMIC DNA]</scope>
    <source>
        <strain evidence="15 16">IC154</strain>
    </source>
</reference>
<evidence type="ECO:0000313" key="15">
    <source>
        <dbReference type="EMBL" id="TXD93964.1"/>
    </source>
</evidence>
<evidence type="ECO:0000256" key="8">
    <source>
        <dbReference type="ARBA" id="ARBA00023170"/>
    </source>
</evidence>
<dbReference type="SUPFAM" id="SSF56935">
    <property type="entry name" value="Porins"/>
    <property type="match status" value="1"/>
</dbReference>
<keyword evidence="8 15" id="KW-0675">Receptor</keyword>
<name>A0A5C6ZUT8_9FLAO</name>
<evidence type="ECO:0000259" key="14">
    <source>
        <dbReference type="Pfam" id="PF07715"/>
    </source>
</evidence>
<dbReference type="Pfam" id="PF07715">
    <property type="entry name" value="Plug"/>
    <property type="match status" value="1"/>
</dbReference>
<evidence type="ECO:0000313" key="16">
    <source>
        <dbReference type="Proteomes" id="UP000321367"/>
    </source>
</evidence>
<dbReference type="Gene3D" id="2.60.40.1120">
    <property type="entry name" value="Carboxypeptidase-like, regulatory domain"/>
    <property type="match status" value="1"/>
</dbReference>
<dbReference type="OrthoDB" id="9795928at2"/>
<organism evidence="15 16">
    <name type="scientific">Gillisia hiemivivida</name>
    <dbReference type="NCBI Taxonomy" id="291190"/>
    <lineage>
        <taxon>Bacteria</taxon>
        <taxon>Pseudomonadati</taxon>
        <taxon>Bacteroidota</taxon>
        <taxon>Flavobacteriia</taxon>
        <taxon>Flavobacteriales</taxon>
        <taxon>Flavobacteriaceae</taxon>
        <taxon>Gillisia</taxon>
    </lineage>
</organism>
<evidence type="ECO:0000256" key="2">
    <source>
        <dbReference type="ARBA" id="ARBA00022448"/>
    </source>
</evidence>
<evidence type="ECO:0000256" key="9">
    <source>
        <dbReference type="ARBA" id="ARBA00023237"/>
    </source>
</evidence>
<keyword evidence="2 10" id="KW-0813">Transport</keyword>
<keyword evidence="3 10" id="KW-1134">Transmembrane beta strand</keyword>
<dbReference type="PROSITE" id="PS52016">
    <property type="entry name" value="TONB_DEPENDENT_REC_3"/>
    <property type="match status" value="1"/>
</dbReference>
<evidence type="ECO:0000256" key="7">
    <source>
        <dbReference type="ARBA" id="ARBA00023136"/>
    </source>
</evidence>
<protein>
    <submittedName>
        <fullName evidence="15">TonB-dependent receptor</fullName>
    </submittedName>
</protein>
<comment type="caution">
    <text evidence="15">The sequence shown here is derived from an EMBL/GenBank/DDBJ whole genome shotgun (WGS) entry which is preliminary data.</text>
</comment>
<dbReference type="PANTHER" id="PTHR30069:SF29">
    <property type="entry name" value="HEMOGLOBIN AND HEMOGLOBIN-HAPTOGLOBIN-BINDING PROTEIN 1-RELATED"/>
    <property type="match status" value="1"/>
</dbReference>
<dbReference type="InterPro" id="IPR039426">
    <property type="entry name" value="TonB-dep_rcpt-like"/>
</dbReference>
<dbReference type="EMBL" id="VORY01000007">
    <property type="protein sequence ID" value="TXD93964.1"/>
    <property type="molecule type" value="Genomic_DNA"/>
</dbReference>
<feature type="chain" id="PRO_5022840403" evidence="12">
    <location>
        <begin position="23"/>
        <end position="801"/>
    </location>
</feature>